<evidence type="ECO:0000313" key="2">
    <source>
        <dbReference type="EMBL" id="CCX06798.1"/>
    </source>
</evidence>
<accession>U4L3A8</accession>
<feature type="region of interest" description="Disordered" evidence="1">
    <location>
        <begin position="1"/>
        <end position="51"/>
    </location>
</feature>
<dbReference type="OMA" id="SARYVWR"/>
<evidence type="ECO:0000313" key="3">
    <source>
        <dbReference type="Proteomes" id="UP000018144"/>
    </source>
</evidence>
<protein>
    <submittedName>
        <fullName evidence="2">Uncharacterized protein</fullName>
    </submittedName>
</protein>
<reference evidence="2 3" key="1">
    <citation type="journal article" date="2013" name="PLoS Genet.">
        <title>The genome and development-dependent transcriptomes of Pyronema confluens: a window into fungal evolution.</title>
        <authorList>
            <person name="Traeger S."/>
            <person name="Altegoer F."/>
            <person name="Freitag M."/>
            <person name="Gabaldon T."/>
            <person name="Kempken F."/>
            <person name="Kumar A."/>
            <person name="Marcet-Houben M."/>
            <person name="Poggeler S."/>
            <person name="Stajich J.E."/>
            <person name="Nowrousian M."/>
        </authorList>
    </citation>
    <scope>NUCLEOTIDE SEQUENCE [LARGE SCALE GENOMIC DNA]</scope>
    <source>
        <strain evidence="3">CBS 100304</strain>
        <tissue evidence="2">Vegetative mycelium</tissue>
    </source>
</reference>
<keyword evidence="3" id="KW-1185">Reference proteome</keyword>
<name>U4L3A8_PYROM</name>
<feature type="compositionally biased region" description="Low complexity" evidence="1">
    <location>
        <begin position="7"/>
        <end position="46"/>
    </location>
</feature>
<dbReference type="EMBL" id="HF935314">
    <property type="protein sequence ID" value="CCX06798.1"/>
    <property type="molecule type" value="Genomic_DNA"/>
</dbReference>
<proteinExistence type="predicted"/>
<dbReference type="OrthoDB" id="21214at2759"/>
<sequence>MMLLRASISSLGSTSTTTPASCSTGPSSVPSNKPSKAASAPSITSSLPPNRVLSTFNPTRTFHIPSHGGLLSSSIPINDLTLLLRDRPTSEDTYTDRKLFKKEVRALIKSGNGMQVAMSMSGGNKLKDSDGRVVAEWEVPWGLWKEVALTIRVGGEEEKVQVWTGDYDPRSQEFDYRGASYRWKFTSPRELILEKQAPGIGRYIVGTFHLTVSSAFFPTELKTWAENVAKRGAGSTEGTLLFDARGIDPVVATATCLIALKRERQRWGVLGGTI</sequence>
<evidence type="ECO:0000256" key="1">
    <source>
        <dbReference type="SAM" id="MobiDB-lite"/>
    </source>
</evidence>
<dbReference type="Proteomes" id="UP000018144">
    <property type="component" value="Unassembled WGS sequence"/>
</dbReference>
<organism evidence="2 3">
    <name type="scientific">Pyronema omphalodes (strain CBS 100304)</name>
    <name type="common">Pyronema confluens</name>
    <dbReference type="NCBI Taxonomy" id="1076935"/>
    <lineage>
        <taxon>Eukaryota</taxon>
        <taxon>Fungi</taxon>
        <taxon>Dikarya</taxon>
        <taxon>Ascomycota</taxon>
        <taxon>Pezizomycotina</taxon>
        <taxon>Pezizomycetes</taxon>
        <taxon>Pezizales</taxon>
        <taxon>Pyronemataceae</taxon>
        <taxon>Pyronema</taxon>
    </lineage>
</organism>
<gene>
    <name evidence="2" type="ORF">PCON_06385</name>
</gene>
<dbReference type="AlphaFoldDB" id="U4L3A8"/>